<dbReference type="RefSeq" id="WP_052511901.1">
    <property type="nucleotide sequence ID" value="NZ_BAND01000050.1"/>
</dbReference>
<dbReference type="AlphaFoldDB" id="A0A023D567"/>
<evidence type="ECO:0000256" key="1">
    <source>
        <dbReference type="SAM" id="MobiDB-lite"/>
    </source>
</evidence>
<name>A0A023D567_ACIMT</name>
<feature type="region of interest" description="Disordered" evidence="1">
    <location>
        <begin position="1"/>
        <end position="38"/>
    </location>
</feature>
<keyword evidence="3" id="KW-1185">Reference proteome</keyword>
<accession>A0A023D567</accession>
<feature type="compositionally biased region" description="Basic and acidic residues" evidence="1">
    <location>
        <begin position="1"/>
        <end position="14"/>
    </location>
</feature>
<reference evidence="2 3" key="2">
    <citation type="journal article" date="2014" name="FEMS Microbiol. Lett.">
        <title>Draft genomic DNA sequence of the facultatively methylotrophic bacterium Acidomonas methanolica type strain MB58.</title>
        <authorList>
            <person name="Higashiura N."/>
            <person name="Hadano H."/>
            <person name="Hirakawa H."/>
            <person name="Matsutani M."/>
            <person name="Takabe S."/>
            <person name="Matsushita K."/>
            <person name="Azuma Y."/>
        </authorList>
    </citation>
    <scope>NUCLEOTIDE SEQUENCE [LARGE SCALE GENOMIC DNA]</scope>
    <source>
        <strain evidence="2 3">MB58</strain>
    </source>
</reference>
<comment type="caution">
    <text evidence="2">The sequence shown here is derived from an EMBL/GenBank/DDBJ whole genome shotgun (WGS) entry which is preliminary data.</text>
</comment>
<organism evidence="2 3">
    <name type="scientific">Acidomonas methanolica NBRC 104435</name>
    <dbReference type="NCBI Taxonomy" id="1231351"/>
    <lineage>
        <taxon>Bacteria</taxon>
        <taxon>Pseudomonadati</taxon>
        <taxon>Pseudomonadota</taxon>
        <taxon>Alphaproteobacteria</taxon>
        <taxon>Acetobacterales</taxon>
        <taxon>Acetobacteraceae</taxon>
        <taxon>Acidomonas</taxon>
    </lineage>
</organism>
<proteinExistence type="predicted"/>
<gene>
    <name evidence="2" type="ORF">Amme_050_027</name>
</gene>
<sequence>MKKADRAGPPDHPLDVPAPLASTGGKKENARGKRRLARCASPKREDMRAIRDGALGCTVSYVAGNRKELVDASADFLEGWLHLMGICGVDRRDVYRELDHRLQLAELLLLLNREDEGALTEQGGRRRFWRPATTKLP</sequence>
<evidence type="ECO:0000313" key="3">
    <source>
        <dbReference type="Proteomes" id="UP000019760"/>
    </source>
</evidence>
<reference evidence="3" key="1">
    <citation type="journal article" date="2014" name="FEMS Microbiol. Lett.">
        <title>Draft Genomic DNA Sequence of the Facultatively Methylotrophic Bacterium Acidomonas methanolica type strain MB58.</title>
        <authorList>
            <person name="Higashiura N."/>
            <person name="Hadano H."/>
            <person name="Hirakawa H."/>
            <person name="Matsutani M."/>
            <person name="Takabe S."/>
            <person name="Matsushita K."/>
            <person name="Azuma Y."/>
        </authorList>
    </citation>
    <scope>NUCLEOTIDE SEQUENCE [LARGE SCALE GENOMIC DNA]</scope>
    <source>
        <strain evidence="3">MB58</strain>
    </source>
</reference>
<evidence type="ECO:0000313" key="2">
    <source>
        <dbReference type="EMBL" id="GAJ29184.1"/>
    </source>
</evidence>
<dbReference type="EMBL" id="BAND01000050">
    <property type="protein sequence ID" value="GAJ29184.1"/>
    <property type="molecule type" value="Genomic_DNA"/>
</dbReference>
<dbReference type="Proteomes" id="UP000019760">
    <property type="component" value="Unassembled WGS sequence"/>
</dbReference>
<protein>
    <submittedName>
        <fullName evidence="2">Uncharacterized protein</fullName>
    </submittedName>
</protein>